<reference evidence="2 3" key="1">
    <citation type="submission" date="2018-03" db="EMBL/GenBank/DDBJ databases">
        <title>Genomic Encyclopedia of Archaeal and Bacterial Type Strains, Phase II (KMG-II): from individual species to whole genera.</title>
        <authorList>
            <person name="Goeker M."/>
        </authorList>
    </citation>
    <scope>NUCLEOTIDE SEQUENCE [LARGE SCALE GENOMIC DNA]</scope>
    <source>
        <strain evidence="2 3">DSM 25027</strain>
    </source>
</reference>
<evidence type="ECO:0000259" key="1">
    <source>
        <dbReference type="Pfam" id="PF12728"/>
    </source>
</evidence>
<evidence type="ECO:0000313" key="3">
    <source>
        <dbReference type="Proteomes" id="UP000237640"/>
    </source>
</evidence>
<dbReference type="SUPFAM" id="SSF46955">
    <property type="entry name" value="Putative DNA-binding domain"/>
    <property type="match status" value="1"/>
</dbReference>
<feature type="domain" description="Helix-turn-helix" evidence="1">
    <location>
        <begin position="44"/>
        <end position="93"/>
    </location>
</feature>
<dbReference type="InterPro" id="IPR041657">
    <property type="entry name" value="HTH_17"/>
</dbReference>
<dbReference type="EMBL" id="PVYX01000001">
    <property type="protein sequence ID" value="PRX56367.1"/>
    <property type="molecule type" value="Genomic_DNA"/>
</dbReference>
<dbReference type="GO" id="GO:0003677">
    <property type="term" value="F:DNA binding"/>
    <property type="evidence" value="ECO:0007669"/>
    <property type="project" value="UniProtKB-KW"/>
</dbReference>
<comment type="caution">
    <text evidence="2">The sequence shown here is derived from an EMBL/GenBank/DDBJ whole genome shotgun (WGS) entry which is preliminary data.</text>
</comment>
<dbReference type="InterPro" id="IPR018247">
    <property type="entry name" value="EF_Hand_1_Ca_BS"/>
</dbReference>
<dbReference type="RefSeq" id="WP_106143353.1">
    <property type="nucleotide sequence ID" value="NZ_PVYX01000001.1"/>
</dbReference>
<name>A0A2T0MFK8_9FLAO</name>
<dbReference type="InterPro" id="IPR009061">
    <property type="entry name" value="DNA-bd_dom_put_sf"/>
</dbReference>
<dbReference type="AlphaFoldDB" id="A0A2T0MFK8"/>
<evidence type="ECO:0000313" key="2">
    <source>
        <dbReference type="EMBL" id="PRX56367.1"/>
    </source>
</evidence>
<gene>
    <name evidence="2" type="ORF">CLV81_0363</name>
</gene>
<accession>A0A2T0MFK8</accession>
<keyword evidence="2" id="KW-0238">DNA-binding</keyword>
<dbReference type="OrthoDB" id="1444212at2"/>
<organism evidence="2 3">
    <name type="scientific">Flagellimonas meridianipacifica</name>
    <dbReference type="NCBI Taxonomy" id="1080225"/>
    <lineage>
        <taxon>Bacteria</taxon>
        <taxon>Pseudomonadati</taxon>
        <taxon>Bacteroidota</taxon>
        <taxon>Flavobacteriia</taxon>
        <taxon>Flavobacteriales</taxon>
        <taxon>Flavobacteriaceae</taxon>
        <taxon>Flagellimonas</taxon>
    </lineage>
</organism>
<sequence length="98" mass="11636">MDKLNYHLQQLANELGEHLKSQIKKCLSEEIGELSLQDSDKTKLLTSEEVCEKLGFSKSHLYNLRKRHKDFPVYRLDKCIRFRIDEIEQFIKNLNQGK</sequence>
<proteinExistence type="predicted"/>
<dbReference type="Proteomes" id="UP000237640">
    <property type="component" value="Unassembled WGS sequence"/>
</dbReference>
<protein>
    <submittedName>
        <fullName evidence="2">Putative DNA-binding transcriptional regulator AlpA</fullName>
    </submittedName>
</protein>
<dbReference type="PROSITE" id="PS00018">
    <property type="entry name" value="EF_HAND_1"/>
    <property type="match status" value="1"/>
</dbReference>
<keyword evidence="3" id="KW-1185">Reference proteome</keyword>
<dbReference type="Pfam" id="PF12728">
    <property type="entry name" value="HTH_17"/>
    <property type="match status" value="1"/>
</dbReference>